<evidence type="ECO:0000256" key="1">
    <source>
        <dbReference type="ARBA" id="ARBA00022475"/>
    </source>
</evidence>
<protein>
    <submittedName>
        <fullName evidence="6">Uncharacterized protein</fullName>
    </submittedName>
</protein>
<dbReference type="STRING" id="861299.J421_3280"/>
<organism evidence="6 7">
    <name type="scientific">Gemmatirosa kalamazoonensis</name>
    <dbReference type="NCBI Taxonomy" id="861299"/>
    <lineage>
        <taxon>Bacteria</taxon>
        <taxon>Pseudomonadati</taxon>
        <taxon>Gemmatimonadota</taxon>
        <taxon>Gemmatimonadia</taxon>
        <taxon>Gemmatimonadales</taxon>
        <taxon>Gemmatimonadaceae</taxon>
        <taxon>Gemmatirosa</taxon>
    </lineage>
</organism>
<keyword evidence="2 5" id="KW-0812">Transmembrane</keyword>
<feature type="transmembrane region" description="Helical" evidence="5">
    <location>
        <begin position="200"/>
        <end position="223"/>
    </location>
</feature>
<reference evidence="6 7" key="1">
    <citation type="journal article" date="2014" name="Genome Announc.">
        <title>Genome Sequence and Methylome of Soil Bacterium Gemmatirosa kalamazoonensis KBS708T, a Member of the Rarely Cultivated Gemmatimonadetes Phylum.</title>
        <authorList>
            <person name="Debruyn J.M."/>
            <person name="Radosevich M."/>
            <person name="Wommack K.E."/>
            <person name="Polson S.W."/>
            <person name="Hauser L.J."/>
            <person name="Fawaz M.N."/>
            <person name="Korlach J."/>
            <person name="Tsai Y.C."/>
        </authorList>
    </citation>
    <scope>NUCLEOTIDE SEQUENCE [LARGE SCALE GENOMIC DNA]</scope>
    <source>
        <strain evidence="6 7">KBS708</strain>
    </source>
</reference>
<name>W0RK58_9BACT</name>
<accession>W0RK58</accession>
<dbReference type="RefSeq" id="WP_025412283.1">
    <property type="nucleotide sequence ID" value="NZ_CP007128.1"/>
</dbReference>
<evidence type="ECO:0000313" key="7">
    <source>
        <dbReference type="Proteomes" id="UP000019151"/>
    </source>
</evidence>
<keyword evidence="1" id="KW-1003">Cell membrane</keyword>
<evidence type="ECO:0000256" key="2">
    <source>
        <dbReference type="ARBA" id="ARBA00022692"/>
    </source>
</evidence>
<dbReference type="HOGENOM" id="CLU_332555_0_0_0"/>
<feature type="transmembrane region" description="Helical" evidence="5">
    <location>
        <begin position="52"/>
        <end position="73"/>
    </location>
</feature>
<dbReference type="OrthoDB" id="9763654at2"/>
<dbReference type="InterPro" id="IPR005372">
    <property type="entry name" value="UPF0182"/>
</dbReference>
<dbReference type="PANTHER" id="PTHR39344:SF1">
    <property type="entry name" value="UPF0182 PROTEIN SLL1060"/>
    <property type="match status" value="1"/>
</dbReference>
<dbReference type="PANTHER" id="PTHR39344">
    <property type="entry name" value="UPF0182 PROTEIN SLL1060"/>
    <property type="match status" value="1"/>
</dbReference>
<dbReference type="Pfam" id="PF03699">
    <property type="entry name" value="UPF0182"/>
    <property type="match status" value="2"/>
</dbReference>
<proteinExistence type="predicted"/>
<keyword evidence="4 5" id="KW-0472">Membrane</keyword>
<dbReference type="EMBL" id="CP007128">
    <property type="protein sequence ID" value="AHG90817.1"/>
    <property type="molecule type" value="Genomic_DNA"/>
</dbReference>
<evidence type="ECO:0000256" key="3">
    <source>
        <dbReference type="ARBA" id="ARBA00022989"/>
    </source>
</evidence>
<dbReference type="Proteomes" id="UP000019151">
    <property type="component" value="Chromosome"/>
</dbReference>
<dbReference type="KEGG" id="gba:J421_3280"/>
<dbReference type="eggNOG" id="COG1615">
    <property type="taxonomic scope" value="Bacteria"/>
</dbReference>
<feature type="transmembrane region" description="Helical" evidence="5">
    <location>
        <begin position="243"/>
        <end position="263"/>
    </location>
</feature>
<evidence type="ECO:0000256" key="4">
    <source>
        <dbReference type="ARBA" id="ARBA00023136"/>
    </source>
</evidence>
<evidence type="ECO:0000313" key="6">
    <source>
        <dbReference type="EMBL" id="AHG90817.1"/>
    </source>
</evidence>
<feature type="transmembrane region" description="Helical" evidence="5">
    <location>
        <begin position="270"/>
        <end position="289"/>
    </location>
</feature>
<evidence type="ECO:0000256" key="5">
    <source>
        <dbReference type="SAM" id="Phobius"/>
    </source>
</evidence>
<keyword evidence="7" id="KW-1185">Reference proteome</keyword>
<gene>
    <name evidence="6" type="ORF">J421_3280</name>
</gene>
<feature type="transmembrane region" description="Helical" evidence="5">
    <location>
        <begin position="100"/>
        <end position="119"/>
    </location>
</feature>
<dbReference type="GO" id="GO:0016020">
    <property type="term" value="C:membrane"/>
    <property type="evidence" value="ECO:0007669"/>
    <property type="project" value="InterPro"/>
</dbReference>
<dbReference type="AlphaFoldDB" id="W0RK58"/>
<sequence>MNARRLLALAALVAAILFGGRLVASVYVDYRWFAALGDGPLSVWRARVTDLAALRLVLTLAGSAFLFANLYGVSTSVESLEMPRRLGDLEIREKVPGRQLLWFAGAVALVAGLGLSLFVDDWMAFDMVQFGRAFGVPEPYTGADLAFFVHWLPFENALYLWGVWLLLAAAAIVVLLYALTADLRWDAGRLRTTRHVRRHLTVLAACLLLVLAWGHRLDAYALLSAGSGQNDAFVYVDHRIAMRSRFVLAALTAIGALLVLHAAWQGQGRLTLWVITAVLGLTVVLRGIVPVVGARLVGGAEIARRDVPYLRNRAVVTQTAYGVNRIQRATGYGLASADSAGLAIPLWDPAVLARGIERARRGEMVSDDIGWQPIGGHLAAVAVTRPAAPPDGEPLSWDVALASASLADAAGDPILLDSLGRATPNGVLGEGSGRERRLVVRPQATGHLIINDTTGRVLADPIASFGARLAHAWDERDFRLLFTDALDRLESPVIVRHRDVRERLTEIAPFFSQGHALTPAFARDTVYWLCHLYAASPSFPLSQRYAVGRAAWSYFQHAAIAVVNGESGAVTIVADPSPDRLTETWVRRFPLLFSAPSALPPSLVAALPPPTDGVLLQASAMSQYGTRGDMIPTPVHLPGGDGVDSTLGLAPRALALLPTTTAGERALGWTLPLLDAGDRVSGVLVALGGPSPATLWVPNGRAGPRWGEVVERLRAVGPPTADASEGAGRDVARARIRALPIGDGLAYVQPLYVVHGGGQAAAAGVAALVRDTARAAPSIGEALGGDAPRAAIAPTTPRAAAATSAERVRTLYDAMRAALRRGDWAAFGAAFDSLGAALGRPLR</sequence>
<dbReference type="InParanoid" id="W0RK58"/>
<keyword evidence="3 5" id="KW-1133">Transmembrane helix</keyword>
<dbReference type="GO" id="GO:0005576">
    <property type="term" value="C:extracellular region"/>
    <property type="evidence" value="ECO:0007669"/>
    <property type="project" value="TreeGrafter"/>
</dbReference>
<feature type="transmembrane region" description="Helical" evidence="5">
    <location>
        <begin position="158"/>
        <end position="179"/>
    </location>
</feature>